<organism evidence="1 2">
    <name type="scientific">Schizophyllum amplum</name>
    <dbReference type="NCBI Taxonomy" id="97359"/>
    <lineage>
        <taxon>Eukaryota</taxon>
        <taxon>Fungi</taxon>
        <taxon>Dikarya</taxon>
        <taxon>Basidiomycota</taxon>
        <taxon>Agaricomycotina</taxon>
        <taxon>Agaricomycetes</taxon>
        <taxon>Agaricomycetidae</taxon>
        <taxon>Agaricales</taxon>
        <taxon>Schizophyllaceae</taxon>
        <taxon>Schizophyllum</taxon>
    </lineage>
</organism>
<accession>A0A550CZC5</accession>
<dbReference type="Proteomes" id="UP000320762">
    <property type="component" value="Unassembled WGS sequence"/>
</dbReference>
<evidence type="ECO:0000313" key="1">
    <source>
        <dbReference type="EMBL" id="TRM70135.1"/>
    </source>
</evidence>
<reference evidence="1 2" key="1">
    <citation type="journal article" date="2019" name="New Phytol.">
        <title>Comparative genomics reveals unique wood-decay strategies and fruiting body development in the Schizophyllaceae.</title>
        <authorList>
            <person name="Almasi E."/>
            <person name="Sahu N."/>
            <person name="Krizsan K."/>
            <person name="Balint B."/>
            <person name="Kovacs G.M."/>
            <person name="Kiss B."/>
            <person name="Cseklye J."/>
            <person name="Drula E."/>
            <person name="Henrissat B."/>
            <person name="Nagy I."/>
            <person name="Chovatia M."/>
            <person name="Adam C."/>
            <person name="LaButti K."/>
            <person name="Lipzen A."/>
            <person name="Riley R."/>
            <person name="Grigoriev I.V."/>
            <person name="Nagy L.G."/>
        </authorList>
    </citation>
    <scope>NUCLEOTIDE SEQUENCE [LARGE SCALE GENOMIC DNA]</scope>
    <source>
        <strain evidence="1 2">NL-1724</strain>
    </source>
</reference>
<name>A0A550CZC5_9AGAR</name>
<dbReference type="EMBL" id="VDMD01000001">
    <property type="protein sequence ID" value="TRM70135.1"/>
    <property type="molecule type" value="Genomic_DNA"/>
</dbReference>
<keyword evidence="2" id="KW-1185">Reference proteome</keyword>
<evidence type="ECO:0000313" key="2">
    <source>
        <dbReference type="Proteomes" id="UP000320762"/>
    </source>
</evidence>
<comment type="caution">
    <text evidence="1">The sequence shown here is derived from an EMBL/GenBank/DDBJ whole genome shotgun (WGS) entry which is preliminary data.</text>
</comment>
<dbReference type="OrthoDB" id="3252135at2759"/>
<dbReference type="AlphaFoldDB" id="A0A550CZC5"/>
<dbReference type="STRING" id="97359.A0A550CZC5"/>
<proteinExistence type="predicted"/>
<gene>
    <name evidence="1" type="ORF">BD626DRAFT_392904</name>
</gene>
<protein>
    <recommendedName>
        <fullName evidence="3">Arrestin-like N-terminal domain-containing protein</fullName>
    </recommendedName>
</protein>
<evidence type="ECO:0008006" key="3">
    <source>
        <dbReference type="Google" id="ProtNLM"/>
    </source>
</evidence>
<sequence>MTTAAAPPPYSPACDAPAYTPCARAEERVLCARLRDSQRVPTGHFVQRSGPISIVVYDQEEGATTPIFRKRARIRGSIGLCQGLRSKAEEVVFKVEGRLELAYTGGSSLLLHTIDDNYTLWSSTSGGVCPGELGFSAPLPCTYVSRDGRSHPLPPSFRSIHHGVPAIFARSYYRVRVFIYKKRRGPFGLIAGTERSMMSFEYCPRTRPAAPFFPLDSFLSTIKHQPQEWIQSAIIVQSVEGSGLWPIHCHLFSPSVKVFGLTDKIPVHILLAGPVDSLRQFVPSNYDSTGTQKKEKDVAYAHYSSIRASIVREVMVEVNGVRVMRSESIGEGQLWPIPPSAHVCDCRAGTGTCQNMDWEGELTCRKDITTGGFAAGNLWVQDVIQLDLTPLRPFTMKPARMRVPVRFTTEPYLEQDTPDMDLLDELVRAVQPVR</sequence>